<dbReference type="RefSeq" id="WP_089205322.1">
    <property type="nucleotide sequence ID" value="NZ_FZOD01000001.1"/>
</dbReference>
<evidence type="ECO:0000256" key="1">
    <source>
        <dbReference type="ARBA" id="ARBA00023002"/>
    </source>
</evidence>
<dbReference type="Pfam" id="PF01370">
    <property type="entry name" value="Epimerase"/>
    <property type="match status" value="1"/>
</dbReference>
<dbReference type="PANTHER" id="PTHR10366">
    <property type="entry name" value="NAD DEPENDENT EPIMERASE/DEHYDRATASE"/>
    <property type="match status" value="1"/>
</dbReference>
<sequence length="253" mass="26093">MATVLITGAAGRVAGQLRPGLEGLDLRVTDRRDVQGWDGAEVVVGDLSDPAFAAKAVDGVDAVVHLAASPNPSAPWADLRSPNVDTVATVLDAALAAGVAKVVLATSVHVMGGYVRPGGAVVDPSWPARPCCRYGATKAFAEAYGSVVAASGGTSVVCLRLGLCRQTPTTTSNIAEWLAPADLQRLVRAALAAEVRYGAYFGVSANTRRLFDLSNARADLGYEPLFDSEVFADEVRPGPAGLCTVTHSAPPPV</sequence>
<dbReference type="EMBL" id="FZOD01000001">
    <property type="protein sequence ID" value="SNR94130.1"/>
    <property type="molecule type" value="Genomic_DNA"/>
</dbReference>
<dbReference type="SUPFAM" id="SSF51735">
    <property type="entry name" value="NAD(P)-binding Rossmann-fold domains"/>
    <property type="match status" value="1"/>
</dbReference>
<proteinExistence type="predicted"/>
<evidence type="ECO:0000259" key="2">
    <source>
        <dbReference type="Pfam" id="PF01370"/>
    </source>
</evidence>
<keyword evidence="1" id="KW-0560">Oxidoreductase</keyword>
<evidence type="ECO:0000313" key="4">
    <source>
        <dbReference type="Proteomes" id="UP000198282"/>
    </source>
</evidence>
<keyword evidence="4" id="KW-1185">Reference proteome</keyword>
<dbReference type="Gene3D" id="3.40.50.720">
    <property type="entry name" value="NAD(P)-binding Rossmann-like Domain"/>
    <property type="match status" value="1"/>
</dbReference>
<evidence type="ECO:0000313" key="3">
    <source>
        <dbReference type="EMBL" id="SNR94130.1"/>
    </source>
</evidence>
<accession>A0A239AEZ6</accession>
<dbReference type="GO" id="GO:0016616">
    <property type="term" value="F:oxidoreductase activity, acting on the CH-OH group of donors, NAD or NADP as acceptor"/>
    <property type="evidence" value="ECO:0007669"/>
    <property type="project" value="TreeGrafter"/>
</dbReference>
<protein>
    <submittedName>
        <fullName evidence="3">NAD dependent epimerase/dehydratase family protein</fullName>
    </submittedName>
</protein>
<name>A0A239AEZ6_9ACTN</name>
<reference evidence="3 4" key="1">
    <citation type="submission" date="2017-06" db="EMBL/GenBank/DDBJ databases">
        <authorList>
            <person name="Kim H.J."/>
            <person name="Triplett B.A."/>
        </authorList>
    </citation>
    <scope>NUCLEOTIDE SEQUENCE [LARGE SCALE GENOMIC DNA]</scope>
    <source>
        <strain evidence="3 4">CGMCC 4.2132</strain>
    </source>
</reference>
<dbReference type="OrthoDB" id="8770295at2"/>
<gene>
    <name evidence="3" type="ORF">SAMN05216276_1001350</name>
</gene>
<dbReference type="AlphaFoldDB" id="A0A239AEZ6"/>
<dbReference type="PANTHER" id="PTHR10366:SF831">
    <property type="entry name" value="NAD-DEPENDENT EPIMERASE_DEHYDRATASE DOMAIN-CONTAINING PROTEIN"/>
    <property type="match status" value="1"/>
</dbReference>
<dbReference type="Proteomes" id="UP000198282">
    <property type="component" value="Unassembled WGS sequence"/>
</dbReference>
<dbReference type="InterPro" id="IPR001509">
    <property type="entry name" value="Epimerase_deHydtase"/>
</dbReference>
<feature type="domain" description="NAD-dependent epimerase/dehydratase" evidence="2">
    <location>
        <begin position="4"/>
        <end position="161"/>
    </location>
</feature>
<dbReference type="InterPro" id="IPR036291">
    <property type="entry name" value="NAD(P)-bd_dom_sf"/>
</dbReference>
<dbReference type="InterPro" id="IPR050425">
    <property type="entry name" value="NAD(P)_dehydrat-like"/>
</dbReference>
<organism evidence="3 4">
    <name type="scientific">Streptosporangium subroseum</name>
    <dbReference type="NCBI Taxonomy" id="106412"/>
    <lineage>
        <taxon>Bacteria</taxon>
        <taxon>Bacillati</taxon>
        <taxon>Actinomycetota</taxon>
        <taxon>Actinomycetes</taxon>
        <taxon>Streptosporangiales</taxon>
        <taxon>Streptosporangiaceae</taxon>
        <taxon>Streptosporangium</taxon>
    </lineage>
</organism>